<protein>
    <submittedName>
        <fullName evidence="3">Transcriptional regulator</fullName>
    </submittedName>
</protein>
<dbReference type="PANTHER" id="PTHR43236">
    <property type="entry name" value="ANTITOXIN HIGA1"/>
    <property type="match status" value="1"/>
</dbReference>
<dbReference type="Pfam" id="PF06114">
    <property type="entry name" value="Peptidase_M78"/>
    <property type="match status" value="1"/>
</dbReference>
<feature type="domain" description="HTH cro/C1-type" evidence="2">
    <location>
        <begin position="7"/>
        <end position="61"/>
    </location>
</feature>
<dbReference type="InterPro" id="IPR001387">
    <property type="entry name" value="Cro/C1-type_HTH"/>
</dbReference>
<sequence>MFIGENLTNLRIMHGHSRKQLSVLLNVTEQAVWQYENNYTSPKMQIVNDLKSIFHVKSKYFYKKDVLDRYFKPENIPVMNIAYRSKVMNVISKTQAEAKHIEFLDSFVNYLTAKLTHPTQKIIQLRNKVIDYLNSSSEDRTVQISEVANLARNELGLRDDTNDNLMFLVEKSGVFIFEKAIGEEIDAYSLWTNQDRPFIILGNLKRSAVRRNFDIAHELAHLLLHYKVEFTNLNRKEHKAIENEANQFAGAFLLPEEPFLNEMRTITHAENPDAYIDLKKKWKTSLQVLGYRAANLGILDAKSHRNFYASLHRKGYLKKEPLDETLLIQKPQKVKSIIDLVAKKGMIDIRQMIENDWMVEVPFLHQITGIDLRFLNNYMISEQDFELVNVSKFSSRVSK</sequence>
<dbReference type="Gene3D" id="1.10.260.40">
    <property type="entry name" value="lambda repressor-like DNA-binding domains"/>
    <property type="match status" value="1"/>
</dbReference>
<dbReference type="AlphaFoldDB" id="A0A221M8A0"/>
<dbReference type="OrthoDB" id="9816277at2"/>
<dbReference type="Gene3D" id="1.10.10.2910">
    <property type="match status" value="1"/>
</dbReference>
<reference evidence="3 4" key="1">
    <citation type="journal article" date="2003" name="Int. J. Syst. Evol. Microbiol.">
        <title>Virgibacillus carmonensis sp. nov., Virgibacillus necropolis sp. nov. and Virgibacillus picturae sp. nov., three novel species isolated from deteriorated mural paintings, transfer of the species of the genus salibacillus to Virgibacillus, as Virgibacillus marismortui comb. nov. and Virgibacillus salexigens comb. nov., and emended description of the genus Virgibacillus.</title>
        <authorList>
            <person name="Heyrman J."/>
            <person name="Logan N.A."/>
            <person name="Busse H.J."/>
            <person name="Balcaen A."/>
            <person name="Lebbe L."/>
            <person name="Rodriguez-Diaz M."/>
            <person name="Swings J."/>
            <person name="De Vos P."/>
        </authorList>
    </citation>
    <scope>NUCLEOTIDE SEQUENCE [LARGE SCALE GENOMIC DNA]</scope>
    <source>
        <strain evidence="3 4">LMG 19488</strain>
    </source>
</reference>
<dbReference type="PANTHER" id="PTHR43236:SF1">
    <property type="entry name" value="BLL7220 PROTEIN"/>
    <property type="match status" value="1"/>
</dbReference>
<dbReference type="KEGG" id="vne:CFK40_02010"/>
<keyword evidence="4" id="KW-1185">Reference proteome</keyword>
<name>A0A221M8A0_9BACI</name>
<dbReference type="Proteomes" id="UP000204391">
    <property type="component" value="Chromosome"/>
</dbReference>
<gene>
    <name evidence="3" type="ORF">CFK40_02010</name>
</gene>
<accession>A0A221M8A0</accession>
<dbReference type="SUPFAM" id="SSF47413">
    <property type="entry name" value="lambda repressor-like DNA-binding domains"/>
    <property type="match status" value="1"/>
</dbReference>
<dbReference type="CDD" id="cd00093">
    <property type="entry name" value="HTH_XRE"/>
    <property type="match status" value="1"/>
</dbReference>
<dbReference type="InterPro" id="IPR010982">
    <property type="entry name" value="Lambda_DNA-bd_dom_sf"/>
</dbReference>
<dbReference type="InterPro" id="IPR052345">
    <property type="entry name" value="Rad_response_metalloprotease"/>
</dbReference>
<dbReference type="EMBL" id="CP022437">
    <property type="protein sequence ID" value="ASN03860.1"/>
    <property type="molecule type" value="Genomic_DNA"/>
</dbReference>
<evidence type="ECO:0000313" key="3">
    <source>
        <dbReference type="EMBL" id="ASN03860.1"/>
    </source>
</evidence>
<organism evidence="3 4">
    <name type="scientific">Virgibacillus necropolis</name>
    <dbReference type="NCBI Taxonomy" id="163877"/>
    <lineage>
        <taxon>Bacteria</taxon>
        <taxon>Bacillati</taxon>
        <taxon>Bacillota</taxon>
        <taxon>Bacilli</taxon>
        <taxon>Bacillales</taxon>
        <taxon>Bacillaceae</taxon>
        <taxon>Virgibacillus</taxon>
    </lineage>
</organism>
<proteinExistence type="inferred from homology"/>
<dbReference type="RefSeq" id="WP_089530430.1">
    <property type="nucleotide sequence ID" value="NZ_CP022437.1"/>
</dbReference>
<dbReference type="PROSITE" id="PS50943">
    <property type="entry name" value="HTH_CROC1"/>
    <property type="match status" value="1"/>
</dbReference>
<comment type="similarity">
    <text evidence="1">Belongs to the short-chain fatty acyl-CoA assimilation regulator (ScfR) family.</text>
</comment>
<evidence type="ECO:0000256" key="1">
    <source>
        <dbReference type="ARBA" id="ARBA00007227"/>
    </source>
</evidence>
<evidence type="ECO:0000259" key="2">
    <source>
        <dbReference type="PROSITE" id="PS50943"/>
    </source>
</evidence>
<evidence type="ECO:0000313" key="4">
    <source>
        <dbReference type="Proteomes" id="UP000204391"/>
    </source>
</evidence>
<dbReference type="GO" id="GO:0003677">
    <property type="term" value="F:DNA binding"/>
    <property type="evidence" value="ECO:0007669"/>
    <property type="project" value="InterPro"/>
</dbReference>
<dbReference type="InterPro" id="IPR010359">
    <property type="entry name" value="IrrE_HExxH"/>
</dbReference>